<feature type="transmembrane region" description="Helical" evidence="6">
    <location>
        <begin position="96"/>
        <end position="116"/>
    </location>
</feature>
<evidence type="ECO:0000259" key="7">
    <source>
        <dbReference type="Pfam" id="PF20684"/>
    </source>
</evidence>
<evidence type="ECO:0000256" key="3">
    <source>
        <dbReference type="ARBA" id="ARBA00022989"/>
    </source>
</evidence>
<sequence>MWRDPGKILIVVGFTLTSVSTLMVALRLYSRHFRMHMAGASDYIMLLALTCTWATTVLNYYQTKFGKDARLSQVEKNPNSPKVLAAVSGTLITWYIYRPLYIITLSLVKLSILAFYRTFVPPHTSFRSFRSFRHTINILMIFIVLYTVSVVGASIFQCTPISAAYSVTASYSQLSSINGDQQPERPHCYQPAIFWIFTATINFATDMLILALPIPILLSLQNLPPMRRIALLAIFSVGILAIAASAVRMWILMLWYRDVRTQNKYGTELLTWGQVEVNSGILGASAPFLRVVWRRLVSKWKGKVPVMRGKVQVRRAERGEVEEREVNIAAPEKVMEAGIDIVERR</sequence>
<keyword evidence="3 6" id="KW-1133">Transmembrane helix</keyword>
<dbReference type="OrthoDB" id="5413793at2759"/>
<keyword evidence="4 6" id="KW-0472">Membrane</keyword>
<feature type="transmembrane region" description="Helical" evidence="6">
    <location>
        <begin position="136"/>
        <end position="156"/>
    </location>
</feature>
<evidence type="ECO:0000313" key="8">
    <source>
        <dbReference type="EMBL" id="KAF2796734.1"/>
    </source>
</evidence>
<evidence type="ECO:0000256" key="1">
    <source>
        <dbReference type="ARBA" id="ARBA00004141"/>
    </source>
</evidence>
<dbReference type="AlphaFoldDB" id="A0A6A6XKI6"/>
<evidence type="ECO:0000256" key="2">
    <source>
        <dbReference type="ARBA" id="ARBA00022692"/>
    </source>
</evidence>
<dbReference type="PANTHER" id="PTHR33048">
    <property type="entry name" value="PTH11-LIKE INTEGRAL MEMBRANE PROTEIN (AFU_ORTHOLOGUE AFUA_5G11245)"/>
    <property type="match status" value="1"/>
</dbReference>
<feature type="transmembrane region" description="Helical" evidence="6">
    <location>
        <begin position="6"/>
        <end position="29"/>
    </location>
</feature>
<keyword evidence="2 6" id="KW-0812">Transmembrane</keyword>
<evidence type="ECO:0000256" key="4">
    <source>
        <dbReference type="ARBA" id="ARBA00023136"/>
    </source>
</evidence>
<name>A0A6A6XKI6_9PLEO</name>
<evidence type="ECO:0000313" key="9">
    <source>
        <dbReference type="Proteomes" id="UP000799757"/>
    </source>
</evidence>
<feature type="transmembrane region" description="Helical" evidence="6">
    <location>
        <begin position="41"/>
        <end position="61"/>
    </location>
</feature>
<dbReference type="Pfam" id="PF20684">
    <property type="entry name" value="Fung_rhodopsin"/>
    <property type="match status" value="1"/>
</dbReference>
<dbReference type="GO" id="GO:0016020">
    <property type="term" value="C:membrane"/>
    <property type="evidence" value="ECO:0007669"/>
    <property type="project" value="UniProtKB-SubCell"/>
</dbReference>
<protein>
    <recommendedName>
        <fullName evidence="7">Rhodopsin domain-containing protein</fullName>
    </recommendedName>
</protein>
<feature type="domain" description="Rhodopsin" evidence="7">
    <location>
        <begin position="26"/>
        <end position="294"/>
    </location>
</feature>
<feature type="transmembrane region" description="Helical" evidence="6">
    <location>
        <begin position="230"/>
        <end position="255"/>
    </location>
</feature>
<accession>A0A6A6XKI6</accession>
<dbReference type="InterPro" id="IPR049326">
    <property type="entry name" value="Rhodopsin_dom_fungi"/>
</dbReference>
<comment type="similarity">
    <text evidence="5">Belongs to the SAT4 family.</text>
</comment>
<dbReference type="Proteomes" id="UP000799757">
    <property type="component" value="Unassembled WGS sequence"/>
</dbReference>
<proteinExistence type="inferred from homology"/>
<dbReference type="EMBL" id="MU001823">
    <property type="protein sequence ID" value="KAF2796734.1"/>
    <property type="molecule type" value="Genomic_DNA"/>
</dbReference>
<organism evidence="8 9">
    <name type="scientific">Melanomma pulvis-pyrius CBS 109.77</name>
    <dbReference type="NCBI Taxonomy" id="1314802"/>
    <lineage>
        <taxon>Eukaryota</taxon>
        <taxon>Fungi</taxon>
        <taxon>Dikarya</taxon>
        <taxon>Ascomycota</taxon>
        <taxon>Pezizomycotina</taxon>
        <taxon>Dothideomycetes</taxon>
        <taxon>Pleosporomycetidae</taxon>
        <taxon>Pleosporales</taxon>
        <taxon>Melanommataceae</taxon>
        <taxon>Melanomma</taxon>
    </lineage>
</organism>
<dbReference type="InterPro" id="IPR052337">
    <property type="entry name" value="SAT4-like"/>
</dbReference>
<reference evidence="8" key="1">
    <citation type="journal article" date="2020" name="Stud. Mycol.">
        <title>101 Dothideomycetes genomes: a test case for predicting lifestyles and emergence of pathogens.</title>
        <authorList>
            <person name="Haridas S."/>
            <person name="Albert R."/>
            <person name="Binder M."/>
            <person name="Bloem J."/>
            <person name="Labutti K."/>
            <person name="Salamov A."/>
            <person name="Andreopoulos B."/>
            <person name="Baker S."/>
            <person name="Barry K."/>
            <person name="Bills G."/>
            <person name="Bluhm B."/>
            <person name="Cannon C."/>
            <person name="Castanera R."/>
            <person name="Culley D."/>
            <person name="Daum C."/>
            <person name="Ezra D."/>
            <person name="Gonzalez J."/>
            <person name="Henrissat B."/>
            <person name="Kuo A."/>
            <person name="Liang C."/>
            <person name="Lipzen A."/>
            <person name="Lutzoni F."/>
            <person name="Magnuson J."/>
            <person name="Mondo S."/>
            <person name="Nolan M."/>
            <person name="Ohm R."/>
            <person name="Pangilinan J."/>
            <person name="Park H.-J."/>
            <person name="Ramirez L."/>
            <person name="Alfaro M."/>
            <person name="Sun H."/>
            <person name="Tritt A."/>
            <person name="Yoshinaga Y."/>
            <person name="Zwiers L.-H."/>
            <person name="Turgeon B."/>
            <person name="Goodwin S."/>
            <person name="Spatafora J."/>
            <person name="Crous P."/>
            <person name="Grigoriev I."/>
        </authorList>
    </citation>
    <scope>NUCLEOTIDE SEQUENCE</scope>
    <source>
        <strain evidence="8">CBS 109.77</strain>
    </source>
</reference>
<comment type="subcellular location">
    <subcellularLocation>
        <location evidence="1">Membrane</location>
        <topology evidence="1">Multi-pass membrane protein</topology>
    </subcellularLocation>
</comment>
<feature type="transmembrane region" description="Helical" evidence="6">
    <location>
        <begin position="192"/>
        <end position="218"/>
    </location>
</feature>
<keyword evidence="9" id="KW-1185">Reference proteome</keyword>
<dbReference type="PANTHER" id="PTHR33048:SF157">
    <property type="entry name" value="INTEGRAL MEMBRANE PROTEIN"/>
    <property type="match status" value="1"/>
</dbReference>
<evidence type="ECO:0000256" key="6">
    <source>
        <dbReference type="SAM" id="Phobius"/>
    </source>
</evidence>
<gene>
    <name evidence="8" type="ORF">K505DRAFT_347710</name>
</gene>
<evidence type="ECO:0000256" key="5">
    <source>
        <dbReference type="ARBA" id="ARBA00038359"/>
    </source>
</evidence>